<dbReference type="EMBL" id="BMPI01000066">
    <property type="protein sequence ID" value="GGM73467.1"/>
    <property type="molecule type" value="Genomic_DNA"/>
</dbReference>
<reference evidence="2" key="1">
    <citation type="journal article" date="2014" name="Int. J. Syst. Evol. Microbiol.">
        <title>Complete genome sequence of Corynebacterium casei LMG S-19264T (=DSM 44701T), isolated from a smear-ripened cheese.</title>
        <authorList>
            <consortium name="US DOE Joint Genome Institute (JGI-PGF)"/>
            <person name="Walter F."/>
            <person name="Albersmeier A."/>
            <person name="Kalinowski J."/>
            <person name="Ruckert C."/>
        </authorList>
    </citation>
    <scope>NUCLEOTIDE SEQUENCE</scope>
    <source>
        <strain evidence="2">JCM 19831</strain>
    </source>
</reference>
<protein>
    <submittedName>
        <fullName evidence="2">Uncharacterized protein</fullName>
    </submittedName>
</protein>
<reference evidence="2" key="2">
    <citation type="submission" date="2020-09" db="EMBL/GenBank/DDBJ databases">
        <authorList>
            <person name="Sun Q."/>
            <person name="Ohkuma M."/>
        </authorList>
    </citation>
    <scope>NUCLEOTIDE SEQUENCE</scope>
    <source>
        <strain evidence="2">JCM 19831</strain>
    </source>
</reference>
<accession>A0A917UAW8</accession>
<evidence type="ECO:0000313" key="3">
    <source>
        <dbReference type="Proteomes" id="UP000642070"/>
    </source>
</evidence>
<dbReference type="AlphaFoldDB" id="A0A917UAW8"/>
<keyword evidence="1" id="KW-0812">Transmembrane</keyword>
<evidence type="ECO:0000256" key="1">
    <source>
        <dbReference type="SAM" id="Phobius"/>
    </source>
</evidence>
<proteinExistence type="predicted"/>
<evidence type="ECO:0000313" key="2">
    <source>
        <dbReference type="EMBL" id="GGM73467.1"/>
    </source>
</evidence>
<sequence>MVRAVALIAATAVVWLVAGAAGALGSWWWWVVAAVPTAALLAAPFLLYWISKGRTGPTWVAFAAMLVLVPTAYAVPGDWYLRLAGDPVTTVVMSARCSENRDGRCLYNYTLADVEGEYRDTAEYPPGTSLQVVTDPRGVFGPRLAADLDGRVFDIAAAVAFALFAAAAIAAALLGRTPHQSWSVPASRPRMKKRPRRT</sequence>
<dbReference type="RefSeq" id="WP_190256104.1">
    <property type="nucleotide sequence ID" value="NZ_BMPI01000066.1"/>
</dbReference>
<keyword evidence="1" id="KW-1133">Transmembrane helix</keyword>
<keyword evidence="1" id="KW-0472">Membrane</keyword>
<name>A0A917UAW8_9ACTN</name>
<keyword evidence="3" id="KW-1185">Reference proteome</keyword>
<feature type="transmembrane region" description="Helical" evidence="1">
    <location>
        <begin position="29"/>
        <end position="50"/>
    </location>
</feature>
<gene>
    <name evidence="2" type="ORF">GCM10007977_088820</name>
</gene>
<feature type="transmembrane region" description="Helical" evidence="1">
    <location>
        <begin position="57"/>
        <end position="75"/>
    </location>
</feature>
<feature type="transmembrane region" description="Helical" evidence="1">
    <location>
        <begin position="155"/>
        <end position="174"/>
    </location>
</feature>
<organism evidence="2 3">
    <name type="scientific">Dactylosporangium sucinum</name>
    <dbReference type="NCBI Taxonomy" id="1424081"/>
    <lineage>
        <taxon>Bacteria</taxon>
        <taxon>Bacillati</taxon>
        <taxon>Actinomycetota</taxon>
        <taxon>Actinomycetes</taxon>
        <taxon>Micromonosporales</taxon>
        <taxon>Micromonosporaceae</taxon>
        <taxon>Dactylosporangium</taxon>
    </lineage>
</organism>
<comment type="caution">
    <text evidence="2">The sequence shown here is derived from an EMBL/GenBank/DDBJ whole genome shotgun (WGS) entry which is preliminary data.</text>
</comment>
<dbReference type="Proteomes" id="UP000642070">
    <property type="component" value="Unassembled WGS sequence"/>
</dbReference>